<gene>
    <name evidence="1" type="ORF">CLV40_109239</name>
</gene>
<dbReference type="Proteomes" id="UP000239203">
    <property type="component" value="Unassembled WGS sequence"/>
</dbReference>
<name>A0A2S6GNP4_9PSEU</name>
<reference evidence="1 2" key="1">
    <citation type="submission" date="2018-02" db="EMBL/GenBank/DDBJ databases">
        <title>Genomic Encyclopedia of Archaeal and Bacterial Type Strains, Phase II (KMG-II): from individual species to whole genera.</title>
        <authorList>
            <person name="Goeker M."/>
        </authorList>
    </citation>
    <scope>NUCLEOTIDE SEQUENCE [LARGE SCALE GENOMIC DNA]</scope>
    <source>
        <strain evidence="1 2">YU 961-1</strain>
    </source>
</reference>
<proteinExistence type="predicted"/>
<dbReference type="RefSeq" id="WP_245931368.1">
    <property type="nucleotide sequence ID" value="NZ_CP154825.1"/>
</dbReference>
<dbReference type="InterPro" id="IPR024248">
    <property type="entry name" value="DUF2695"/>
</dbReference>
<accession>A0A2S6GNP4</accession>
<keyword evidence="2" id="KW-1185">Reference proteome</keyword>
<organism evidence="1 2">
    <name type="scientific">Actinokineospora auranticolor</name>
    <dbReference type="NCBI Taxonomy" id="155976"/>
    <lineage>
        <taxon>Bacteria</taxon>
        <taxon>Bacillati</taxon>
        <taxon>Actinomycetota</taxon>
        <taxon>Actinomycetes</taxon>
        <taxon>Pseudonocardiales</taxon>
        <taxon>Pseudonocardiaceae</taxon>
        <taxon>Actinokineospora</taxon>
    </lineage>
</organism>
<evidence type="ECO:0000313" key="2">
    <source>
        <dbReference type="Proteomes" id="UP000239203"/>
    </source>
</evidence>
<evidence type="ECO:0000313" key="1">
    <source>
        <dbReference type="EMBL" id="PPK66854.1"/>
    </source>
</evidence>
<protein>
    <submittedName>
        <fullName evidence="1">Uncharacterized protein DUF2695</fullName>
    </submittedName>
</protein>
<comment type="caution">
    <text evidence="1">The sequence shown here is derived from an EMBL/GenBank/DDBJ whole genome shotgun (WGS) entry which is preliminary data.</text>
</comment>
<sequence length="105" mass="11824">MPSREERKRLKDEYLRAEHKASRERMVLDLAQLDSLVTSVEASVAEHGCDHTLHATIAWAEERAVDLESLMIGLEDQGAYCDCEVVMNIDPEDIFGPVRERPTGA</sequence>
<dbReference type="Pfam" id="PF10905">
    <property type="entry name" value="DUF2695"/>
    <property type="match status" value="1"/>
</dbReference>
<dbReference type="AlphaFoldDB" id="A0A2S6GNP4"/>
<dbReference type="EMBL" id="PTIX01000009">
    <property type="protein sequence ID" value="PPK66854.1"/>
    <property type="molecule type" value="Genomic_DNA"/>
</dbReference>